<proteinExistence type="predicted"/>
<name>E6PZA5_9ZZZZ</name>
<dbReference type="AntiFam" id="ANF00095">
    <property type="entry name" value="Shadow ORF (opposite ABC transporters)"/>
</dbReference>
<organism evidence="1">
    <name type="scientific">mine drainage metagenome</name>
    <dbReference type="NCBI Taxonomy" id="410659"/>
    <lineage>
        <taxon>unclassified sequences</taxon>
        <taxon>metagenomes</taxon>
        <taxon>ecological metagenomes</taxon>
    </lineage>
</organism>
<dbReference type="EMBL" id="CABN01000115">
    <property type="protein sequence ID" value="CBI00264.1"/>
    <property type="molecule type" value="Genomic_DNA"/>
</dbReference>
<comment type="caution">
    <text evidence="1">The sequence shown here is derived from an EMBL/GenBank/DDBJ whole genome shotgun (WGS) entry which is preliminary data.</text>
</comment>
<evidence type="ECO:0000313" key="1">
    <source>
        <dbReference type="EMBL" id="CBI00264.1"/>
    </source>
</evidence>
<gene>
    <name evidence="1" type="ORF">CARN3_1274</name>
</gene>
<reference evidence="1" key="1">
    <citation type="submission" date="2009-10" db="EMBL/GenBank/DDBJ databases">
        <title>Diversity of trophic interactions inside an arsenic-rich microbial ecosystem.</title>
        <authorList>
            <person name="Bertin P.N."/>
            <person name="Heinrich-Salmeron A."/>
            <person name="Pelletier E."/>
            <person name="Goulhen-Chollet F."/>
            <person name="Arsene-Ploetze F."/>
            <person name="Gallien S."/>
            <person name="Calteau A."/>
            <person name="Vallenet D."/>
            <person name="Casiot C."/>
            <person name="Chane-Woon-Ming B."/>
            <person name="Giloteaux L."/>
            <person name="Barakat M."/>
            <person name="Bonnefoy V."/>
            <person name="Bruneel O."/>
            <person name="Chandler M."/>
            <person name="Cleiss J."/>
            <person name="Duran R."/>
            <person name="Elbaz-Poulichet F."/>
            <person name="Fonknechten N."/>
            <person name="Lauga B."/>
            <person name="Mornico D."/>
            <person name="Ortet P."/>
            <person name="Schaeffer C."/>
            <person name="Siguier P."/>
            <person name="Alexander Thil Smith A."/>
            <person name="Van Dorsselaer A."/>
            <person name="Weissenbach J."/>
            <person name="Medigue C."/>
            <person name="Le Paslier D."/>
        </authorList>
    </citation>
    <scope>NUCLEOTIDE SEQUENCE</scope>
</reference>
<dbReference type="AntiFam" id="ANF00142">
    <property type="entry name" value="Shadow ORF (opposite yadG)"/>
</dbReference>
<protein>
    <submittedName>
        <fullName evidence="1">Uncharacterized protein</fullName>
    </submittedName>
</protein>
<accession>E6PZA5</accession>
<sequence>MPAFPRPSTEAPGDVVLSTLVAWISKDFVRGIELDHATVEEEPSLLCDTCGLLHVVGDNDDGVLGFELKDEVFDLGGRNRIERGGWLVHKQHLGIDGKCAGDAHALLLTAGKAGTGFLLEFVFDFIPESGVAQRALYDFVEFAAVAIAIQLESAAHVVIDRHGGKGIGSLEDHANAAANLDRRSVGVDVQIADLDRAGDTCDGIGLVHAIDAAHESAFATARGADQRGGVIGGNVELDVLEGMCSSIPGVQTPDFNTDTH</sequence>
<dbReference type="AlphaFoldDB" id="E6PZA5"/>